<feature type="transmembrane region" description="Helical" evidence="1">
    <location>
        <begin position="162"/>
        <end position="182"/>
    </location>
</feature>
<proteinExistence type="predicted"/>
<keyword evidence="1" id="KW-1133">Transmembrane helix</keyword>
<dbReference type="InterPro" id="IPR019692">
    <property type="entry name" value="CFP-6_PH"/>
</dbReference>
<reference evidence="4" key="1">
    <citation type="journal article" date="2019" name="Int. J. Syst. Evol. Microbiol.">
        <title>The Global Catalogue of Microorganisms (GCM) 10K type strain sequencing project: providing services to taxonomists for standard genome sequencing and annotation.</title>
        <authorList>
            <consortium name="The Broad Institute Genomics Platform"/>
            <consortium name="The Broad Institute Genome Sequencing Center for Infectious Disease"/>
            <person name="Wu L."/>
            <person name="Ma J."/>
        </authorList>
    </citation>
    <scope>NUCLEOTIDE SEQUENCE [LARGE SCALE GENOMIC DNA]</scope>
    <source>
        <strain evidence="4">JCM 10696</strain>
    </source>
</reference>
<sequence length="183" mass="19293">MKPFRSAVGSVVSWVWLVVAAAALVDVAVRGRDRASAIAAAVLLLGCGLAYALGLRPRVAAEETALVVRNPFRTTRLPWGRIREIRSGRALTVTWDGGEVEAWAVQSSARSAARAERAKPDPRLPGKLAAQVAGRTPVDFAAEQLAEVRARSAGDGEVAVTWSWPALAAVLVPLAALTVLLVV</sequence>
<evidence type="ECO:0000313" key="4">
    <source>
        <dbReference type="Proteomes" id="UP001500665"/>
    </source>
</evidence>
<dbReference type="EMBL" id="BAAAHH010000022">
    <property type="protein sequence ID" value="GAA0959304.1"/>
    <property type="molecule type" value="Genomic_DNA"/>
</dbReference>
<dbReference type="Pfam" id="PF10756">
    <property type="entry name" value="bPH_6"/>
    <property type="match status" value="1"/>
</dbReference>
<feature type="transmembrane region" description="Helical" evidence="1">
    <location>
        <begin position="37"/>
        <end position="54"/>
    </location>
</feature>
<keyword evidence="1" id="KW-0812">Transmembrane</keyword>
<dbReference type="RefSeq" id="WP_344243273.1">
    <property type="nucleotide sequence ID" value="NZ_BAAAHH010000022.1"/>
</dbReference>
<gene>
    <name evidence="3" type="ORF">GCM10009550_48940</name>
</gene>
<evidence type="ECO:0000259" key="2">
    <source>
        <dbReference type="Pfam" id="PF10756"/>
    </source>
</evidence>
<feature type="domain" description="Low molecular weight protein antigen 6 PH" evidence="2">
    <location>
        <begin position="56"/>
        <end position="116"/>
    </location>
</feature>
<comment type="caution">
    <text evidence="3">The sequence shown here is derived from an EMBL/GenBank/DDBJ whole genome shotgun (WGS) entry which is preliminary data.</text>
</comment>
<name>A0ABP4C1J1_9ACTN</name>
<evidence type="ECO:0000313" key="3">
    <source>
        <dbReference type="EMBL" id="GAA0959304.1"/>
    </source>
</evidence>
<accession>A0ABP4C1J1</accession>
<keyword evidence="4" id="KW-1185">Reference proteome</keyword>
<protein>
    <recommendedName>
        <fullName evidence="2">Low molecular weight protein antigen 6 PH domain-containing protein</fullName>
    </recommendedName>
</protein>
<keyword evidence="1" id="KW-0472">Membrane</keyword>
<dbReference type="Proteomes" id="UP001500665">
    <property type="component" value="Unassembled WGS sequence"/>
</dbReference>
<feature type="transmembrane region" description="Helical" evidence="1">
    <location>
        <begin position="6"/>
        <end position="25"/>
    </location>
</feature>
<organism evidence="3 4">
    <name type="scientific">Actinocorallia libanotica</name>
    <dbReference type="NCBI Taxonomy" id="46162"/>
    <lineage>
        <taxon>Bacteria</taxon>
        <taxon>Bacillati</taxon>
        <taxon>Actinomycetota</taxon>
        <taxon>Actinomycetes</taxon>
        <taxon>Streptosporangiales</taxon>
        <taxon>Thermomonosporaceae</taxon>
        <taxon>Actinocorallia</taxon>
    </lineage>
</organism>
<evidence type="ECO:0000256" key="1">
    <source>
        <dbReference type="SAM" id="Phobius"/>
    </source>
</evidence>